<feature type="signal peptide" evidence="3">
    <location>
        <begin position="1"/>
        <end position="22"/>
    </location>
</feature>
<dbReference type="InterPro" id="IPR046357">
    <property type="entry name" value="PPIase_dom_sf"/>
</dbReference>
<dbReference type="PROSITE" id="PS50198">
    <property type="entry name" value="PPIC_PPIASE_2"/>
    <property type="match status" value="1"/>
</dbReference>
<dbReference type="Gene3D" id="3.10.50.40">
    <property type="match status" value="1"/>
</dbReference>
<keyword evidence="2" id="KW-0175">Coiled coil</keyword>
<dbReference type="RefSeq" id="WP_115578844.1">
    <property type="nucleotide sequence ID" value="NZ_NXLX01000006.1"/>
</dbReference>
<feature type="coiled-coil region" evidence="2">
    <location>
        <begin position="73"/>
        <end position="100"/>
    </location>
</feature>
<proteinExistence type="predicted"/>
<dbReference type="SUPFAM" id="SSF54534">
    <property type="entry name" value="FKBP-like"/>
    <property type="match status" value="1"/>
</dbReference>
<organism evidence="5 6">
    <name type="scientific">Helicobacter anseris</name>
    <dbReference type="NCBI Taxonomy" id="375926"/>
    <lineage>
        <taxon>Bacteria</taxon>
        <taxon>Pseudomonadati</taxon>
        <taxon>Campylobacterota</taxon>
        <taxon>Epsilonproteobacteria</taxon>
        <taxon>Campylobacterales</taxon>
        <taxon>Helicobacteraceae</taxon>
        <taxon>Helicobacter</taxon>
    </lineage>
</organism>
<keyword evidence="6" id="KW-1185">Reference proteome</keyword>
<dbReference type="GO" id="GO:0003755">
    <property type="term" value="F:peptidyl-prolyl cis-trans isomerase activity"/>
    <property type="evidence" value="ECO:0007669"/>
    <property type="project" value="UniProtKB-KW"/>
</dbReference>
<dbReference type="SUPFAM" id="SSF109998">
    <property type="entry name" value="Triger factor/SurA peptide-binding domain-like"/>
    <property type="match status" value="1"/>
</dbReference>
<feature type="domain" description="PpiC" evidence="4">
    <location>
        <begin position="133"/>
        <end position="232"/>
    </location>
</feature>
<comment type="caution">
    <text evidence="5">The sequence shown here is derived from an EMBL/GenBank/DDBJ whole genome shotgun (WGS) entry which is preliminary data.</text>
</comment>
<keyword evidence="1 5" id="KW-0413">Isomerase</keyword>
<dbReference type="Gene3D" id="1.10.8.1040">
    <property type="match status" value="1"/>
</dbReference>
<evidence type="ECO:0000313" key="5">
    <source>
        <dbReference type="EMBL" id="RDU74014.1"/>
    </source>
</evidence>
<evidence type="ECO:0000313" key="6">
    <source>
        <dbReference type="Proteomes" id="UP000256695"/>
    </source>
</evidence>
<dbReference type="AlphaFoldDB" id="A0A3D8JAX2"/>
<dbReference type="OrthoDB" id="14196at2"/>
<evidence type="ECO:0000256" key="1">
    <source>
        <dbReference type="PROSITE-ProRule" id="PRU00278"/>
    </source>
</evidence>
<dbReference type="Pfam" id="PF00639">
    <property type="entry name" value="Rotamase"/>
    <property type="match status" value="1"/>
</dbReference>
<dbReference type="Gene3D" id="6.10.140.970">
    <property type="match status" value="1"/>
</dbReference>
<dbReference type="InterPro" id="IPR050245">
    <property type="entry name" value="PrsA_foldase"/>
</dbReference>
<protein>
    <submittedName>
        <fullName evidence="5">Peptidylprolyl isomerase</fullName>
    </submittedName>
</protein>
<dbReference type="InterPro" id="IPR027304">
    <property type="entry name" value="Trigger_fact/SurA_dom_sf"/>
</dbReference>
<accession>A0A3D8JAX2</accession>
<keyword evidence="3" id="KW-0732">Signal</keyword>
<name>A0A3D8JAX2_9HELI</name>
<evidence type="ECO:0000259" key="4">
    <source>
        <dbReference type="PROSITE" id="PS50198"/>
    </source>
</evidence>
<keyword evidence="1" id="KW-0697">Rotamase</keyword>
<dbReference type="PANTHER" id="PTHR47245">
    <property type="entry name" value="PEPTIDYLPROLYL ISOMERASE"/>
    <property type="match status" value="1"/>
</dbReference>
<reference evidence="5 6" key="1">
    <citation type="submission" date="2018-04" db="EMBL/GenBank/DDBJ databases">
        <title>Novel Campyloabacter and Helicobacter Species and Strains.</title>
        <authorList>
            <person name="Mannion A.J."/>
            <person name="Shen Z."/>
            <person name="Fox J.G."/>
        </authorList>
    </citation>
    <scope>NUCLEOTIDE SEQUENCE [LARGE SCALE GENOMIC DNA]</scope>
    <source>
        <strain evidence="5 6">MIT 04-9362</strain>
    </source>
</reference>
<dbReference type="PANTHER" id="PTHR47245:SF2">
    <property type="entry name" value="PEPTIDYL-PROLYL CIS-TRANS ISOMERASE HP_0175-RELATED"/>
    <property type="match status" value="1"/>
</dbReference>
<evidence type="ECO:0000256" key="3">
    <source>
        <dbReference type="SAM" id="SignalP"/>
    </source>
</evidence>
<gene>
    <name evidence="5" type="ORF">CQA57_03450</name>
</gene>
<dbReference type="Proteomes" id="UP000256695">
    <property type="component" value="Unassembled WGS sequence"/>
</dbReference>
<feature type="chain" id="PRO_5017600798" evidence="3">
    <location>
        <begin position="23"/>
        <end position="278"/>
    </location>
</feature>
<dbReference type="EMBL" id="NXLX01000006">
    <property type="protein sequence ID" value="RDU74014.1"/>
    <property type="molecule type" value="Genomic_DNA"/>
</dbReference>
<evidence type="ECO:0000256" key="2">
    <source>
        <dbReference type="SAM" id="Coils"/>
    </source>
</evidence>
<dbReference type="InterPro" id="IPR000297">
    <property type="entry name" value="PPIase_PpiC"/>
</dbReference>
<sequence>MVYNKLVSIVAAGLILSGSIYAKDLANVDGVAITEKDFDALKQQVPNFDFDKLTAEQKTNLINQKINEILIENAAKKEKIEDTKEYKEALENIKKQLLINGWQQKIAQEVSKMKIPESELKEFYDKNPRQFVQQEGQARHILVKTKEDAEKIIAELKKAGKSRVEQKFIELANKNTIDPNAQKAQNGGDLGTFQKNQMVPEFADAVFNLKEGTFTMEPVKTEYGYHVIYLIKKSDAKTISFADAKQGIENMFKERKFQELIQQKIQDLRSKAKITINQ</sequence>